<reference evidence="2 3" key="1">
    <citation type="journal article" date="2011" name="Front. Microbiol.">
        <title>Genomic signatures of strain selection and enhancement in Bacillus atrophaeus var. globigii, a historical biowarfare simulant.</title>
        <authorList>
            <person name="Gibbons H.S."/>
            <person name="Broomall S.M."/>
            <person name="McNew L.A."/>
            <person name="Daligault H."/>
            <person name="Chapman C."/>
            <person name="Bruce D."/>
            <person name="Karavis M."/>
            <person name="Krepps M."/>
            <person name="McGregor P.A."/>
            <person name="Hong C."/>
            <person name="Park K.H."/>
            <person name="Akmal A."/>
            <person name="Feldman A."/>
            <person name="Lin J.S."/>
            <person name="Chang W.E."/>
            <person name="Higgs B.W."/>
            <person name="Demirev P."/>
            <person name="Lindquist J."/>
            <person name="Liem A."/>
            <person name="Fochler E."/>
            <person name="Read T.D."/>
            <person name="Tapia R."/>
            <person name="Johnson S."/>
            <person name="Bishop-Lilly K.A."/>
            <person name="Detter C."/>
            <person name="Han C."/>
            <person name="Sozhamannan S."/>
            <person name="Rosenzweig C.N."/>
            <person name="Skowronski E.W."/>
        </authorList>
    </citation>
    <scope>NUCLEOTIDE SEQUENCE [LARGE SCALE GENOMIC DNA]</scope>
    <source>
        <strain evidence="2 3">1942</strain>
    </source>
</reference>
<evidence type="ECO:0000313" key="2">
    <source>
        <dbReference type="EMBL" id="ADP31367.1"/>
    </source>
</evidence>
<sequence>MQNQVFFLYKKAWWVERLKHILESLAEERLGYLVNGLEMRQERQVGDADVIDRKKKLLAKRKVEIIKAKAKAVIRNTHVEDDGTTCMTYTIHTEYLCKEQDGTLYIEEQIEERTAFIYNQMLIKDQEVVKKPAGFSEGQSIIEYTNEEREGFGRAFQYDRLAAVQYAEKYWNKRNAAYKNFSDNCTNYISQCLHAGSAPMRGYPNRGSGWWMKDSSWSYSWTVAHSMKMYLAKSKAGLRAVQVSSAEELVPGDVICYDFEGDGRFNHTTIVVAKDKSNMPLVNAQSYDSRMRYWSYEDSTAYTPSIRYVFFHITDDTTKG</sequence>
<dbReference type="Proteomes" id="UP000006867">
    <property type="component" value="Chromosome"/>
</dbReference>
<dbReference type="PANTHER" id="PTHR40032:SF1">
    <property type="entry name" value="EXPORTED PROTEIN"/>
    <property type="match status" value="1"/>
</dbReference>
<proteinExistence type="predicted"/>
<protein>
    <submittedName>
        <fullName evidence="2">YhbB</fullName>
    </submittedName>
</protein>
<organism evidence="2 3">
    <name type="scientific">Bacillus atrophaeus (strain 1942)</name>
    <dbReference type="NCBI Taxonomy" id="720555"/>
    <lineage>
        <taxon>Bacteria</taxon>
        <taxon>Bacillati</taxon>
        <taxon>Bacillota</taxon>
        <taxon>Bacilli</taxon>
        <taxon>Bacillales</taxon>
        <taxon>Bacillaceae</taxon>
        <taxon>Bacillus</taxon>
    </lineage>
</organism>
<evidence type="ECO:0000259" key="1">
    <source>
        <dbReference type="Pfam" id="PF12671"/>
    </source>
</evidence>
<accession>A0ABM5LU77</accession>
<dbReference type="InterPro" id="IPR024301">
    <property type="entry name" value="Amidase_6"/>
</dbReference>
<evidence type="ECO:0000313" key="3">
    <source>
        <dbReference type="Proteomes" id="UP000006867"/>
    </source>
</evidence>
<name>A0ABM5LU77_BACA1</name>
<dbReference type="RefSeq" id="WP_013390449.1">
    <property type="nucleotide sequence ID" value="NC_014639.1"/>
</dbReference>
<gene>
    <name evidence="2" type="ordered locus">BATR1942_02055</name>
</gene>
<keyword evidence="3" id="KW-1185">Reference proteome</keyword>
<feature type="domain" description="Putative amidase" evidence="1">
    <location>
        <begin position="157"/>
        <end position="308"/>
    </location>
</feature>
<dbReference type="PANTHER" id="PTHR40032">
    <property type="entry name" value="EXPORTED PROTEIN-RELATED"/>
    <property type="match status" value="1"/>
</dbReference>
<dbReference type="EMBL" id="CP002207">
    <property type="protein sequence ID" value="ADP31367.1"/>
    <property type="molecule type" value="Genomic_DNA"/>
</dbReference>
<dbReference type="Pfam" id="PF12671">
    <property type="entry name" value="Amidase_6"/>
    <property type="match status" value="1"/>
</dbReference>